<reference evidence="1 2" key="1">
    <citation type="journal article" date="2019" name="Microorganisms">
        <title>Paenibacillus lutrae sp. nov., A Chitinolytic Species Isolated from A River Otter in Castril Natural Park, Granada, Spain.</title>
        <authorList>
            <person name="Rodriguez M."/>
            <person name="Reina J.C."/>
            <person name="Bejar V."/>
            <person name="Llamas I."/>
        </authorList>
    </citation>
    <scope>NUCLEOTIDE SEQUENCE [LARGE SCALE GENOMIC DNA]</scope>
    <source>
        <strain evidence="1 2">N10</strain>
    </source>
</reference>
<dbReference type="RefSeq" id="WP_157338917.1">
    <property type="nucleotide sequence ID" value="NZ_RHLK01000029.1"/>
</dbReference>
<evidence type="ECO:0000313" key="2">
    <source>
        <dbReference type="Proteomes" id="UP000490800"/>
    </source>
</evidence>
<comment type="caution">
    <text evidence="1">The sequence shown here is derived from an EMBL/GenBank/DDBJ whole genome shotgun (WGS) entry which is preliminary data.</text>
</comment>
<dbReference type="Proteomes" id="UP000490800">
    <property type="component" value="Unassembled WGS sequence"/>
</dbReference>
<protein>
    <submittedName>
        <fullName evidence="1">Uncharacterized protein</fullName>
    </submittedName>
</protein>
<keyword evidence="2" id="KW-1185">Reference proteome</keyword>
<evidence type="ECO:0000313" key="1">
    <source>
        <dbReference type="EMBL" id="MVP02573.1"/>
    </source>
</evidence>
<name>A0A7X3K1T3_9BACL</name>
<dbReference type="OrthoDB" id="2609619at2"/>
<gene>
    <name evidence="1" type="ORF">EDM21_24200</name>
</gene>
<dbReference type="EMBL" id="RHLK01000029">
    <property type="protein sequence ID" value="MVP02573.1"/>
    <property type="molecule type" value="Genomic_DNA"/>
</dbReference>
<organism evidence="1 2">
    <name type="scientific">Paenibacillus lutrae</name>
    <dbReference type="NCBI Taxonomy" id="2078573"/>
    <lineage>
        <taxon>Bacteria</taxon>
        <taxon>Bacillati</taxon>
        <taxon>Bacillota</taxon>
        <taxon>Bacilli</taxon>
        <taxon>Bacillales</taxon>
        <taxon>Paenibacillaceae</taxon>
        <taxon>Paenibacillus</taxon>
    </lineage>
</organism>
<proteinExistence type="predicted"/>
<sequence length="143" mass="16130">MNKKQTGIEWINIDSELNEGSGKLSLSAYDNLVLLTLMQTHEYGMDAEIELNTLEFAKLIDILKRAHRMICNKEMPQKRNCVGLIRLNNSSPTKQGIIIINLFKNYIIFGVSLKTGGDPEIKMNQDQTLALLELFIKMSKGTG</sequence>
<dbReference type="AlphaFoldDB" id="A0A7X3K1T3"/>
<accession>A0A7X3K1T3</accession>